<proteinExistence type="predicted"/>
<feature type="region of interest" description="Disordered" evidence="1">
    <location>
        <begin position="22"/>
        <end position="76"/>
    </location>
</feature>
<evidence type="ECO:0000313" key="2">
    <source>
        <dbReference type="EMBL" id="MCX4237792.1"/>
    </source>
</evidence>
<dbReference type="EMBL" id="JAIFZO010000002">
    <property type="protein sequence ID" value="MCX4237792.1"/>
    <property type="molecule type" value="Genomic_DNA"/>
</dbReference>
<feature type="compositionally biased region" description="Polar residues" evidence="1">
    <location>
        <begin position="64"/>
        <end position="76"/>
    </location>
</feature>
<protein>
    <submittedName>
        <fullName evidence="2">Uncharacterized protein</fullName>
    </submittedName>
</protein>
<organism evidence="2 3">
    <name type="scientific">Streptomyces ortus</name>
    <dbReference type="NCBI Taxonomy" id="2867268"/>
    <lineage>
        <taxon>Bacteria</taxon>
        <taxon>Bacillati</taxon>
        <taxon>Actinomycetota</taxon>
        <taxon>Actinomycetes</taxon>
        <taxon>Kitasatosporales</taxon>
        <taxon>Streptomycetaceae</taxon>
        <taxon>Streptomyces</taxon>
    </lineage>
</organism>
<dbReference type="Proteomes" id="UP001165590">
    <property type="component" value="Unassembled WGS sequence"/>
</dbReference>
<sequence>MVQEGCHGPGVDVAAGHQDSDVLGAALGGQAERTRHRGGGAGLDEQAGVDEDQAQRFGDALSSVVKTPATTSWARS</sequence>
<dbReference type="RefSeq" id="WP_267030157.1">
    <property type="nucleotide sequence ID" value="NZ_JAIFZO010000002.1"/>
</dbReference>
<evidence type="ECO:0000313" key="3">
    <source>
        <dbReference type="Proteomes" id="UP001165590"/>
    </source>
</evidence>
<accession>A0ABT3VCX9</accession>
<reference evidence="2" key="1">
    <citation type="journal article" date="2022" name="bioRxiv">
        <title>Discovery and biosynthetic assessment of Streptomyces ortus sp nov. isolated from a deep-sea sponge.</title>
        <authorList>
            <person name="Williams S.E."/>
        </authorList>
    </citation>
    <scope>NUCLEOTIDE SEQUENCE</scope>
    <source>
        <strain evidence="2">A15ISP2-DRY2</strain>
    </source>
</reference>
<name>A0ABT3VCX9_9ACTN</name>
<evidence type="ECO:0000256" key="1">
    <source>
        <dbReference type="SAM" id="MobiDB-lite"/>
    </source>
</evidence>
<comment type="caution">
    <text evidence="2">The sequence shown here is derived from an EMBL/GenBank/DDBJ whole genome shotgun (WGS) entry which is preliminary data.</text>
</comment>
<keyword evidence="3" id="KW-1185">Reference proteome</keyword>
<gene>
    <name evidence="2" type="ORF">K3769_34500</name>
</gene>